<reference evidence="10 11" key="1">
    <citation type="submission" date="2023-09" db="EMBL/GenBank/DDBJ databases">
        <title>Nesidiocoris tenuis whole genome shotgun sequence.</title>
        <authorList>
            <person name="Shibata T."/>
            <person name="Shimoda M."/>
            <person name="Kobayashi T."/>
            <person name="Uehara T."/>
        </authorList>
    </citation>
    <scope>NUCLEOTIDE SEQUENCE [LARGE SCALE GENOMIC DNA]</scope>
    <source>
        <strain evidence="10 11">Japan</strain>
    </source>
</reference>
<dbReference type="EMBL" id="AP028909">
    <property type="protein sequence ID" value="BES89037.1"/>
    <property type="molecule type" value="Genomic_DNA"/>
</dbReference>
<evidence type="ECO:0000256" key="5">
    <source>
        <dbReference type="ARBA" id="ARBA00023136"/>
    </source>
</evidence>
<feature type="domain" description="Zinc transporter ZIP4/12 EF-hand" evidence="9">
    <location>
        <begin position="40"/>
        <end position="156"/>
    </location>
</feature>
<keyword evidence="8" id="KW-0732">Signal</keyword>
<sequence>MNRFSMMQRLFMLLLLFEANIALENDGRLLSSQQDKEQKIFIDHLFHKYGNGGIITFEGLEHLMESLGLGKIKFEKSHDVSVHKTEDGDFKEVHDTMMLHTHEHPRMKRTISPKEGSCLRPRELLTLYGLEADHGLQISPSRFLQICPAIISQLDSRVCAIPLPAHETHGGHHSDLPPTTASRAIVWSYGLGSIIIVSLCGVIGFAVFPLLGKSRCRSLCSLLSSLSIGTLVGDSLLHLIPHALHDLSDEKNVLLKLSFMFVVLMGLFVYESCIHLRQRNKIAAKETGRSEMAMTVGGQVHGNESMQDRRFQSSGDTEDGAHAGHSHDHSGSIVQMVLGGDFLHNLTDGLAIGAAYGQHPVAGFATTIAVLLHEVPHELGDLAILLDSGVTVKKALLFNVVSSIFSLIGAAIGLVVGEEETYAEWVYSFTAASFLYIALATLMPEMFKKTKTMGRLITHTTGIFFGGVIMLFIAMYEHQLQEVVESLAL</sequence>
<dbReference type="InterPro" id="IPR049406">
    <property type="entry name" value="ZIP4_12_EF-hand"/>
</dbReference>
<accession>A0ABN7A9P4</accession>
<organism evidence="10 11">
    <name type="scientific">Nesidiocoris tenuis</name>
    <dbReference type="NCBI Taxonomy" id="355587"/>
    <lineage>
        <taxon>Eukaryota</taxon>
        <taxon>Metazoa</taxon>
        <taxon>Ecdysozoa</taxon>
        <taxon>Arthropoda</taxon>
        <taxon>Hexapoda</taxon>
        <taxon>Insecta</taxon>
        <taxon>Pterygota</taxon>
        <taxon>Neoptera</taxon>
        <taxon>Paraneoptera</taxon>
        <taxon>Hemiptera</taxon>
        <taxon>Heteroptera</taxon>
        <taxon>Panheteroptera</taxon>
        <taxon>Cimicomorpha</taxon>
        <taxon>Miridae</taxon>
        <taxon>Dicyphina</taxon>
        <taxon>Nesidiocoris</taxon>
    </lineage>
</organism>
<feature type="transmembrane region" description="Helical" evidence="7">
    <location>
        <begin position="422"/>
        <end position="444"/>
    </location>
</feature>
<proteinExistence type="inferred from homology"/>
<dbReference type="Pfam" id="PF02535">
    <property type="entry name" value="Zip"/>
    <property type="match status" value="1"/>
</dbReference>
<keyword evidence="4 7" id="KW-1133">Transmembrane helix</keyword>
<evidence type="ECO:0000256" key="1">
    <source>
        <dbReference type="ARBA" id="ARBA00004141"/>
    </source>
</evidence>
<evidence type="ECO:0000256" key="8">
    <source>
        <dbReference type="SAM" id="SignalP"/>
    </source>
</evidence>
<evidence type="ECO:0000256" key="7">
    <source>
        <dbReference type="SAM" id="Phobius"/>
    </source>
</evidence>
<keyword evidence="3 7" id="KW-0812">Transmembrane</keyword>
<dbReference type="PANTHER" id="PTHR12191:SF37">
    <property type="entry name" value="ZINC TRANSPORTER FOI"/>
    <property type="match status" value="1"/>
</dbReference>
<comment type="subcellular location">
    <subcellularLocation>
        <location evidence="1">Membrane</location>
        <topology evidence="1">Multi-pass membrane protein</topology>
    </subcellularLocation>
</comment>
<dbReference type="Pfam" id="PF21116">
    <property type="entry name" value="EF-hand_Zip"/>
    <property type="match status" value="1"/>
</dbReference>
<evidence type="ECO:0000313" key="10">
    <source>
        <dbReference type="EMBL" id="BES89037.1"/>
    </source>
</evidence>
<dbReference type="InterPro" id="IPR050799">
    <property type="entry name" value="ZIP_Transporter"/>
</dbReference>
<comment type="similarity">
    <text evidence="2">Belongs to the ZIP transporter (TC 2.A.5) family.</text>
</comment>
<feature type="transmembrane region" description="Helical" evidence="7">
    <location>
        <begin position="186"/>
        <end position="212"/>
    </location>
</feature>
<feature type="transmembrane region" description="Helical" evidence="7">
    <location>
        <begin position="396"/>
        <end position="416"/>
    </location>
</feature>
<evidence type="ECO:0000256" key="2">
    <source>
        <dbReference type="ARBA" id="ARBA00006939"/>
    </source>
</evidence>
<keyword evidence="5 7" id="KW-0472">Membrane</keyword>
<feature type="chain" id="PRO_5045828505" evidence="8">
    <location>
        <begin position="23"/>
        <end position="489"/>
    </location>
</feature>
<gene>
    <name evidence="10" type="ORF">NTJ_01844</name>
</gene>
<feature type="transmembrane region" description="Helical" evidence="7">
    <location>
        <begin position="253"/>
        <end position="270"/>
    </location>
</feature>
<evidence type="ECO:0000313" key="11">
    <source>
        <dbReference type="Proteomes" id="UP001307889"/>
    </source>
</evidence>
<keyword evidence="11" id="KW-1185">Reference proteome</keyword>
<feature type="transmembrane region" description="Helical" evidence="7">
    <location>
        <begin position="456"/>
        <end position="476"/>
    </location>
</feature>
<dbReference type="PANTHER" id="PTHR12191">
    <property type="entry name" value="SOLUTE CARRIER FAMILY 39"/>
    <property type="match status" value="1"/>
</dbReference>
<feature type="region of interest" description="Disordered" evidence="6">
    <location>
        <begin position="305"/>
        <end position="328"/>
    </location>
</feature>
<dbReference type="InterPro" id="IPR003689">
    <property type="entry name" value="ZIP"/>
</dbReference>
<evidence type="ECO:0000256" key="4">
    <source>
        <dbReference type="ARBA" id="ARBA00022989"/>
    </source>
</evidence>
<evidence type="ECO:0000256" key="3">
    <source>
        <dbReference type="ARBA" id="ARBA00022692"/>
    </source>
</evidence>
<name>A0ABN7A9P4_9HEMI</name>
<feature type="compositionally biased region" description="Basic and acidic residues" evidence="6">
    <location>
        <begin position="319"/>
        <end position="328"/>
    </location>
</feature>
<feature type="transmembrane region" description="Helical" evidence="7">
    <location>
        <begin position="219"/>
        <end position="241"/>
    </location>
</feature>
<feature type="signal peptide" evidence="8">
    <location>
        <begin position="1"/>
        <end position="22"/>
    </location>
</feature>
<protein>
    <submittedName>
        <fullName evidence="10">ZIP Zinc transporter</fullName>
    </submittedName>
</protein>
<evidence type="ECO:0000259" key="9">
    <source>
        <dbReference type="Pfam" id="PF21116"/>
    </source>
</evidence>
<evidence type="ECO:0000256" key="6">
    <source>
        <dbReference type="SAM" id="MobiDB-lite"/>
    </source>
</evidence>
<dbReference type="Proteomes" id="UP001307889">
    <property type="component" value="Chromosome 1"/>
</dbReference>